<comment type="caution">
    <text evidence="1">The sequence shown here is derived from an EMBL/GenBank/DDBJ whole genome shotgun (WGS) entry which is preliminary data.</text>
</comment>
<organism evidence="1 2">
    <name type="scientific">Clavelina lepadiformis</name>
    <name type="common">Light-bulb sea squirt</name>
    <name type="synonym">Ascidia lepadiformis</name>
    <dbReference type="NCBI Taxonomy" id="159417"/>
    <lineage>
        <taxon>Eukaryota</taxon>
        <taxon>Metazoa</taxon>
        <taxon>Chordata</taxon>
        <taxon>Tunicata</taxon>
        <taxon>Ascidiacea</taxon>
        <taxon>Aplousobranchia</taxon>
        <taxon>Clavelinidae</taxon>
        <taxon>Clavelina</taxon>
    </lineage>
</organism>
<dbReference type="EMBL" id="CAWYQH010000119">
    <property type="protein sequence ID" value="CAK8690772.1"/>
    <property type="molecule type" value="Genomic_DNA"/>
</dbReference>
<evidence type="ECO:0000313" key="2">
    <source>
        <dbReference type="Proteomes" id="UP001642483"/>
    </source>
</evidence>
<name>A0ABP0GG73_CLALP</name>
<sequence>MTSLQIHDRSFETSEPMFAATVSDLFKVSGNRNVHQQRIRINFDLERIRRPRRGYMIFGQVQDDVNARNLEENQAYNGNITNLMIWPRVLSQNEIINLAYNCECPVDYVIALTRNRVELFGEAYYSIPDTCPTL</sequence>
<dbReference type="Proteomes" id="UP001642483">
    <property type="component" value="Unassembled WGS sequence"/>
</dbReference>
<gene>
    <name evidence="1" type="ORF">CVLEPA_LOCUS23344</name>
</gene>
<evidence type="ECO:0000313" key="1">
    <source>
        <dbReference type="EMBL" id="CAK8690772.1"/>
    </source>
</evidence>
<dbReference type="Gene3D" id="2.60.120.200">
    <property type="match status" value="1"/>
</dbReference>
<accession>A0ABP0GG73</accession>
<dbReference type="SUPFAM" id="SSF49899">
    <property type="entry name" value="Concanavalin A-like lectins/glucanases"/>
    <property type="match status" value="1"/>
</dbReference>
<reference evidence="1 2" key="1">
    <citation type="submission" date="2024-02" db="EMBL/GenBank/DDBJ databases">
        <authorList>
            <person name="Daric V."/>
            <person name="Darras S."/>
        </authorList>
    </citation>
    <scope>NUCLEOTIDE SEQUENCE [LARGE SCALE GENOMIC DNA]</scope>
</reference>
<keyword evidence="2" id="KW-1185">Reference proteome</keyword>
<dbReference type="InterPro" id="IPR013320">
    <property type="entry name" value="ConA-like_dom_sf"/>
</dbReference>
<proteinExistence type="predicted"/>
<protein>
    <submittedName>
        <fullName evidence="1">Uncharacterized protein</fullName>
    </submittedName>
</protein>